<feature type="signal peptide" evidence="1">
    <location>
        <begin position="1"/>
        <end position="25"/>
    </location>
</feature>
<dbReference type="EMBL" id="LCAV01000020">
    <property type="protein sequence ID" value="KKR98144.1"/>
    <property type="molecule type" value="Genomic_DNA"/>
</dbReference>
<feature type="chain" id="PRO_5002534972" evidence="1">
    <location>
        <begin position="26"/>
        <end position="66"/>
    </location>
</feature>
<evidence type="ECO:0000313" key="2">
    <source>
        <dbReference type="EMBL" id="KKR98144.1"/>
    </source>
</evidence>
<name>A0A0G0VB80_9BACT</name>
<dbReference type="Proteomes" id="UP000034108">
    <property type="component" value="Unassembled WGS sequence"/>
</dbReference>
<organism evidence="2 3">
    <name type="scientific">Candidatus Magasanikbacteria bacterium GW2011_GWC2_41_17</name>
    <dbReference type="NCBI Taxonomy" id="1619048"/>
    <lineage>
        <taxon>Bacteria</taxon>
        <taxon>Candidatus Magasanikiibacteriota</taxon>
    </lineage>
</organism>
<sequence length="66" mass="7322">MIKLKKLLILAVLVNFVITISPAWAQIPAINGEVDPDFNPNMIITDEELTNANTMSHEDIAAFLKN</sequence>
<reference evidence="2 3" key="1">
    <citation type="journal article" date="2015" name="Nature">
        <title>rRNA introns, odd ribosomes, and small enigmatic genomes across a large radiation of phyla.</title>
        <authorList>
            <person name="Brown C.T."/>
            <person name="Hug L.A."/>
            <person name="Thomas B.C."/>
            <person name="Sharon I."/>
            <person name="Castelle C.J."/>
            <person name="Singh A."/>
            <person name="Wilkins M.J."/>
            <person name="Williams K.H."/>
            <person name="Banfield J.F."/>
        </authorList>
    </citation>
    <scope>NUCLEOTIDE SEQUENCE [LARGE SCALE GENOMIC DNA]</scope>
</reference>
<keyword evidence="1" id="KW-0732">Signal</keyword>
<protein>
    <submittedName>
        <fullName evidence="2">Uncharacterized protein</fullName>
    </submittedName>
</protein>
<dbReference type="AlphaFoldDB" id="A0A0G0VB80"/>
<accession>A0A0G0VB80</accession>
<evidence type="ECO:0000256" key="1">
    <source>
        <dbReference type="SAM" id="SignalP"/>
    </source>
</evidence>
<comment type="caution">
    <text evidence="2">The sequence shown here is derived from an EMBL/GenBank/DDBJ whole genome shotgun (WGS) entry which is preliminary data.</text>
</comment>
<evidence type="ECO:0000313" key="3">
    <source>
        <dbReference type="Proteomes" id="UP000034108"/>
    </source>
</evidence>
<gene>
    <name evidence="2" type="ORF">UU49_C0020G0008</name>
</gene>
<proteinExistence type="predicted"/>
<feature type="non-terminal residue" evidence="2">
    <location>
        <position position="66"/>
    </location>
</feature>